<dbReference type="CDD" id="cd02199">
    <property type="entry name" value="YjgF_YER057c_UK114_like_1"/>
    <property type="match status" value="1"/>
</dbReference>
<proteinExistence type="predicted"/>
<name>A0A976IGX4_BRELC</name>
<dbReference type="InterPro" id="IPR013813">
    <property type="entry name" value="Endoribo_LPSP/chorism_mut-like"/>
</dbReference>
<dbReference type="KEGG" id="blac:94345553"/>
<reference evidence="2 3" key="1">
    <citation type="journal article" date="2021" name="Genome Biol.">
        <title>AFLAP: assembly-free linkage analysis pipeline using k-mers from genome sequencing data.</title>
        <authorList>
            <person name="Fletcher K."/>
            <person name="Zhang L."/>
            <person name="Gil J."/>
            <person name="Han R."/>
            <person name="Cavanaugh K."/>
            <person name="Michelmore R."/>
        </authorList>
    </citation>
    <scope>NUCLEOTIDE SEQUENCE [LARGE SCALE GENOMIC DNA]</scope>
    <source>
        <strain evidence="2 3">SF5</strain>
    </source>
</reference>
<evidence type="ECO:0000313" key="3">
    <source>
        <dbReference type="Proteomes" id="UP000294530"/>
    </source>
</evidence>
<dbReference type="PANTHER" id="PTHR43760">
    <property type="entry name" value="ENDORIBONUCLEASE-RELATED"/>
    <property type="match status" value="1"/>
</dbReference>
<keyword evidence="3" id="KW-1185">Reference proteome</keyword>
<evidence type="ECO:0000313" key="2">
    <source>
        <dbReference type="EMBL" id="TDH71582.1"/>
    </source>
</evidence>
<dbReference type="GeneID" id="94345553"/>
<dbReference type="InterPro" id="IPR035959">
    <property type="entry name" value="RutC-like_sf"/>
</dbReference>
<gene>
    <name evidence="2" type="ORF">CCR75_001781</name>
</gene>
<dbReference type="RefSeq" id="XP_067821081.1">
    <property type="nucleotide sequence ID" value="XM_067959882.1"/>
</dbReference>
<sequence length="160" mass="16723">MGKIEDRLAELGIELPAAGSPKGNYVNVVRTGSYIHTAGHLPMTAAGELITGKVGKDLTTKEGYIAAKQVVFALLATLKKELGELDHIKRIVKLTGFVNCIDTYTAQPGVINGASDTLATIFGDKGKHARSAVGTNALPLNVAVEIEAIVEVEDAAPSLS</sequence>
<feature type="domain" description="Endoribonuclease L-PSP/chorismate mutase-like" evidence="1">
    <location>
        <begin position="5"/>
        <end position="144"/>
    </location>
</feature>
<dbReference type="OrthoDB" id="309640at2759"/>
<dbReference type="EMBL" id="SHOA02000015">
    <property type="protein sequence ID" value="TDH71582.1"/>
    <property type="molecule type" value="Genomic_DNA"/>
</dbReference>
<dbReference type="PANTHER" id="PTHR43760:SF1">
    <property type="entry name" value="ENDORIBONUCLEASE L-PSP_CHORISMATE MUTASE-LIKE DOMAIN-CONTAINING PROTEIN"/>
    <property type="match status" value="1"/>
</dbReference>
<accession>A0A976IGX4</accession>
<dbReference type="Gene3D" id="3.30.1330.40">
    <property type="entry name" value="RutC-like"/>
    <property type="match status" value="1"/>
</dbReference>
<dbReference type="AlphaFoldDB" id="A0A976IGX4"/>
<evidence type="ECO:0000259" key="1">
    <source>
        <dbReference type="Pfam" id="PF14588"/>
    </source>
</evidence>
<comment type="caution">
    <text evidence="2">The sequence shown here is derived from an EMBL/GenBank/DDBJ whole genome shotgun (WGS) entry which is preliminary data.</text>
</comment>
<dbReference type="Proteomes" id="UP000294530">
    <property type="component" value="Unassembled WGS sequence"/>
</dbReference>
<dbReference type="Pfam" id="PF14588">
    <property type="entry name" value="YjgF_endoribonc"/>
    <property type="match status" value="1"/>
</dbReference>
<dbReference type="SUPFAM" id="SSF55298">
    <property type="entry name" value="YjgF-like"/>
    <property type="match status" value="1"/>
</dbReference>
<protein>
    <recommendedName>
        <fullName evidence="1">Endoribonuclease L-PSP/chorismate mutase-like domain-containing protein</fullName>
    </recommendedName>
</protein>
<organism evidence="2 3">
    <name type="scientific">Bremia lactucae</name>
    <name type="common">Lettuce downy mildew</name>
    <dbReference type="NCBI Taxonomy" id="4779"/>
    <lineage>
        <taxon>Eukaryota</taxon>
        <taxon>Sar</taxon>
        <taxon>Stramenopiles</taxon>
        <taxon>Oomycota</taxon>
        <taxon>Peronosporomycetes</taxon>
        <taxon>Peronosporales</taxon>
        <taxon>Peronosporaceae</taxon>
        <taxon>Bremia</taxon>
    </lineage>
</organism>